<dbReference type="CDD" id="cd09608">
    <property type="entry name" value="M3B_PepF"/>
    <property type="match status" value="1"/>
</dbReference>
<feature type="domain" description="Peptidase M3A/M3B catalytic" evidence="7">
    <location>
        <begin position="209"/>
        <end position="586"/>
    </location>
</feature>
<keyword evidence="4 6" id="KW-0862">Zinc</keyword>
<evidence type="ECO:0000259" key="8">
    <source>
        <dbReference type="Pfam" id="PF08439"/>
    </source>
</evidence>
<evidence type="ECO:0000256" key="6">
    <source>
        <dbReference type="RuleBase" id="RU368091"/>
    </source>
</evidence>
<dbReference type="NCBIfam" id="TIGR00181">
    <property type="entry name" value="pepF"/>
    <property type="match status" value="1"/>
</dbReference>
<evidence type="ECO:0000256" key="3">
    <source>
        <dbReference type="ARBA" id="ARBA00022801"/>
    </source>
</evidence>
<sequence length="603" mass="69372">MSEKRSVTVPERNEIEEKYKWRLEDLYPNNDAWGEEARCLESAIENLKEMGTALTSSAQSLLRGLQTRDEIAERLGRLYAYASFKSHEDARNLEAQAMVQRASTVYLHFAEAVSSFVPCILELGKEGIDEFMKEESGLEIYRVEIERIMRLKEHILSYEGEKLLAMSVDVGEVPEKVFSLLTNADMKFPKIKDEKGEEVELSEERYSYFLHSSDRRVRRDAFKGLFSSYGNVKNTLSATYLGSLKKDVFYSKARKYENTLQASLYPQNIPIVVYEKAIETINQWLDPLRRYVTFKRKALNLDAMHFYDLYVQLLPEPKAHFSYDDAKSIIIEGLAPLGEEYSRVLLEAFENRWIDVYESKGKRSGAYSWGVYGVHPYVLLNFNGTLRDVFTLGHEMGHAMHSHFTFKSQPYVYSGVSIFTAEVASTTNEILLLEHLIKRAADKAEKAYLVNYGLEQVRTTVYRQLLFAEFELEVHKRIEKGHPLTSEDFSAIWKSLYEKHYGDTLFIDEELPLEWARIPHFYTAYYVYQYATGYSAARAIATAILSEGKPAVDRYLRFISLGDSMDPVDALKVAGVDMTSPRPLELTCKKFEEDLDVLMGLIG</sequence>
<dbReference type="InterPro" id="IPR004438">
    <property type="entry name" value="Peptidase_M3B"/>
</dbReference>
<gene>
    <name evidence="9" type="ordered locus">Anamo_1834</name>
</gene>
<proteinExistence type="inferred from homology"/>
<evidence type="ECO:0000256" key="4">
    <source>
        <dbReference type="ARBA" id="ARBA00022833"/>
    </source>
</evidence>
<dbReference type="AlphaFoldDB" id="I4BYR3"/>
<dbReference type="HOGENOM" id="CLU_021290_2_0_0"/>
<dbReference type="STRING" id="891968.Anamo_1834"/>
<accession>I4BYR3</accession>
<dbReference type="eggNOG" id="COG1164">
    <property type="taxonomic scope" value="Bacteria"/>
</dbReference>
<reference evidence="10" key="1">
    <citation type="journal article" date="2013" name="Stand. Genomic Sci.">
        <title>Complete genome sequence of the moderate thermophile Anaerobaculum mobile type strain (NGA(T)).</title>
        <authorList>
            <person name="Mavromatis K."/>
            <person name="Stackebrandt E."/>
            <person name="Held B."/>
            <person name="Lapidus A."/>
            <person name="Nolan M."/>
            <person name="Lucas S."/>
            <person name="Hammon N."/>
            <person name="Deshpande S."/>
            <person name="Cheng J.F."/>
            <person name="Tapia R."/>
            <person name="Goodwin L.A."/>
            <person name="Pitluck S."/>
            <person name="Liolios K."/>
            <person name="Pagani I."/>
            <person name="Ivanova N."/>
            <person name="Mikhailova N."/>
            <person name="Huntemann M."/>
            <person name="Pati A."/>
            <person name="Chen A."/>
            <person name="Palaniappan K."/>
            <person name="Land M."/>
            <person name="Rohde M."/>
            <person name="Spring S."/>
            <person name="Goker M."/>
            <person name="Woyke T."/>
            <person name="Detter J.C."/>
            <person name="Bristow J."/>
            <person name="Eisen J.A."/>
            <person name="Markowitz V."/>
            <person name="Hugenholtz P."/>
            <person name="Klenk H.P."/>
            <person name="Kyrpides N.C."/>
        </authorList>
    </citation>
    <scope>NUCLEOTIDE SEQUENCE</scope>
    <source>
        <strain evidence="10">ATCC BAA-54 / DSM 13181 / NGA</strain>
    </source>
</reference>
<dbReference type="PATRIC" id="fig|891968.3.peg.1820"/>
<dbReference type="GO" id="GO:0006518">
    <property type="term" value="P:peptide metabolic process"/>
    <property type="evidence" value="ECO:0007669"/>
    <property type="project" value="TreeGrafter"/>
</dbReference>
<keyword evidence="3 6" id="KW-0378">Hydrolase</keyword>
<dbReference type="PANTHER" id="PTHR11804:SF84">
    <property type="entry name" value="SACCHAROLYSIN"/>
    <property type="match status" value="1"/>
</dbReference>
<dbReference type="SUPFAM" id="SSF55486">
    <property type="entry name" value="Metalloproteases ('zincins'), catalytic domain"/>
    <property type="match status" value="1"/>
</dbReference>
<evidence type="ECO:0000313" key="9">
    <source>
        <dbReference type="EMBL" id="AFM22420.1"/>
    </source>
</evidence>
<evidence type="ECO:0000259" key="7">
    <source>
        <dbReference type="Pfam" id="PF01432"/>
    </source>
</evidence>
<protein>
    <recommendedName>
        <fullName evidence="6">Oligopeptidase F</fullName>
        <ecNumber evidence="6">3.4.24.-</ecNumber>
    </recommendedName>
</protein>
<feature type="domain" description="Oligopeptidase F N-terminal" evidence="8">
    <location>
        <begin position="120"/>
        <end position="188"/>
    </location>
</feature>
<evidence type="ECO:0000313" key="10">
    <source>
        <dbReference type="Proteomes" id="UP000006061"/>
    </source>
</evidence>
<keyword evidence="10" id="KW-1185">Reference proteome</keyword>
<dbReference type="Pfam" id="PF08439">
    <property type="entry name" value="Peptidase_M3_N"/>
    <property type="match status" value="1"/>
</dbReference>
<dbReference type="EC" id="3.4.24.-" evidence="6"/>
<keyword evidence="1 6" id="KW-0645">Protease</keyword>
<name>I4BYR3_ACEMN</name>
<comment type="function">
    <text evidence="6">Has oligopeptidase activity and degrades a variety of small bioactive peptides.</text>
</comment>
<evidence type="ECO:0000256" key="2">
    <source>
        <dbReference type="ARBA" id="ARBA00022723"/>
    </source>
</evidence>
<evidence type="ECO:0000256" key="1">
    <source>
        <dbReference type="ARBA" id="ARBA00022670"/>
    </source>
</evidence>
<comment type="similarity">
    <text evidence="6">Belongs to the peptidase M3B family.</text>
</comment>
<dbReference type="Proteomes" id="UP000006061">
    <property type="component" value="Chromosome"/>
</dbReference>
<dbReference type="Gene3D" id="1.10.287.830">
    <property type="entry name" value="putative peptidase helix hairpin domain like"/>
    <property type="match status" value="1"/>
</dbReference>
<dbReference type="Gene3D" id="1.20.140.70">
    <property type="entry name" value="Oligopeptidase f, N-terminal domain"/>
    <property type="match status" value="1"/>
</dbReference>
<dbReference type="Pfam" id="PF01432">
    <property type="entry name" value="Peptidase_M3"/>
    <property type="match status" value="1"/>
</dbReference>
<dbReference type="InterPro" id="IPR042088">
    <property type="entry name" value="OligoPept_F_C"/>
</dbReference>
<dbReference type="PANTHER" id="PTHR11804">
    <property type="entry name" value="PROTEASE M3 THIMET OLIGOPEPTIDASE-RELATED"/>
    <property type="match status" value="1"/>
</dbReference>
<comment type="cofactor">
    <cofactor evidence="6">
        <name>Zn(2+)</name>
        <dbReference type="ChEBI" id="CHEBI:29105"/>
    </cofactor>
    <text evidence="6">Binds 1 zinc ion.</text>
</comment>
<dbReference type="InterPro" id="IPR001567">
    <property type="entry name" value="Pept_M3A_M3B_dom"/>
</dbReference>
<keyword evidence="2 6" id="KW-0479">Metal-binding</keyword>
<organism evidence="9 10">
    <name type="scientific">Acetomicrobium mobile (strain ATCC BAA-54 / DSM 13181 / JCM 12221 / NGA)</name>
    <name type="common">Anaerobaculum mobile</name>
    <dbReference type="NCBI Taxonomy" id="891968"/>
    <lineage>
        <taxon>Bacteria</taxon>
        <taxon>Thermotogati</taxon>
        <taxon>Synergistota</taxon>
        <taxon>Synergistia</taxon>
        <taxon>Synergistales</taxon>
        <taxon>Acetomicrobiaceae</taxon>
        <taxon>Acetomicrobium</taxon>
    </lineage>
</organism>
<dbReference type="KEGG" id="amo:Anamo_1834"/>
<evidence type="ECO:0000256" key="5">
    <source>
        <dbReference type="ARBA" id="ARBA00023049"/>
    </source>
</evidence>
<dbReference type="EMBL" id="CP003198">
    <property type="protein sequence ID" value="AFM22420.1"/>
    <property type="molecule type" value="Genomic_DNA"/>
</dbReference>
<dbReference type="GO" id="GO:0006508">
    <property type="term" value="P:proteolysis"/>
    <property type="evidence" value="ECO:0007669"/>
    <property type="project" value="UniProtKB-KW"/>
</dbReference>
<dbReference type="GO" id="GO:0004222">
    <property type="term" value="F:metalloendopeptidase activity"/>
    <property type="evidence" value="ECO:0007669"/>
    <property type="project" value="UniProtKB-UniRule"/>
</dbReference>
<keyword evidence="5 6" id="KW-0482">Metalloprotease</keyword>
<dbReference type="InterPro" id="IPR013647">
    <property type="entry name" value="OligopepF_N_dom"/>
</dbReference>
<dbReference type="Gene3D" id="1.10.1370.20">
    <property type="entry name" value="Oligoendopeptidase f, C-terminal domain"/>
    <property type="match status" value="1"/>
</dbReference>
<dbReference type="GO" id="GO:0046872">
    <property type="term" value="F:metal ion binding"/>
    <property type="evidence" value="ECO:0007669"/>
    <property type="project" value="UniProtKB-UniRule"/>
</dbReference>
<dbReference type="InterPro" id="IPR045090">
    <property type="entry name" value="Pept_M3A_M3B"/>
</dbReference>